<accession>A0A7X0ECG8</accession>
<feature type="transmembrane region" description="Helical" evidence="1">
    <location>
        <begin position="70"/>
        <end position="90"/>
    </location>
</feature>
<dbReference type="RefSeq" id="WP_184799322.1">
    <property type="nucleotide sequence ID" value="NZ_JACIIZ010000004.1"/>
</dbReference>
<sequence length="102" mass="10855">MPDPDDKAQMQALTTRLDEAWKKQRGRLAPPPLAAASSAYSRAGMELVAALAFGTGVGWALDWGLGSKPWGLIIGFFLGAAAGMVGLFRAMRDPGRDPNRDP</sequence>
<protein>
    <submittedName>
        <fullName evidence="2">ATP synthase protein I</fullName>
    </submittedName>
</protein>
<dbReference type="EMBL" id="JACIIZ010000004">
    <property type="protein sequence ID" value="MBB6251100.1"/>
    <property type="molecule type" value="Genomic_DNA"/>
</dbReference>
<dbReference type="AlphaFoldDB" id="A0A7X0ECG8"/>
<comment type="caution">
    <text evidence="2">The sequence shown here is derived from an EMBL/GenBank/DDBJ whole genome shotgun (WGS) entry which is preliminary data.</text>
</comment>
<dbReference type="Pfam" id="PF09527">
    <property type="entry name" value="ATPase_gene1"/>
    <property type="match status" value="1"/>
</dbReference>
<keyword evidence="1" id="KW-0472">Membrane</keyword>
<keyword evidence="3" id="KW-1185">Reference proteome</keyword>
<evidence type="ECO:0000256" key="1">
    <source>
        <dbReference type="SAM" id="Phobius"/>
    </source>
</evidence>
<keyword evidence="1" id="KW-0812">Transmembrane</keyword>
<reference evidence="2 3" key="1">
    <citation type="submission" date="2020-08" db="EMBL/GenBank/DDBJ databases">
        <title>Genomic Encyclopedia of Type Strains, Phase IV (KMG-IV): sequencing the most valuable type-strain genomes for metagenomic binning, comparative biology and taxonomic classification.</title>
        <authorList>
            <person name="Goeker M."/>
        </authorList>
    </citation>
    <scope>NUCLEOTIDE SEQUENCE [LARGE SCALE GENOMIC DNA]</scope>
    <source>
        <strain evidence="2 3">DSM 22198</strain>
    </source>
</reference>
<proteinExistence type="predicted"/>
<gene>
    <name evidence="2" type="ORF">FHS74_001645</name>
</gene>
<evidence type="ECO:0000313" key="3">
    <source>
        <dbReference type="Proteomes" id="UP000539175"/>
    </source>
</evidence>
<dbReference type="Proteomes" id="UP000539175">
    <property type="component" value="Unassembled WGS sequence"/>
</dbReference>
<evidence type="ECO:0000313" key="2">
    <source>
        <dbReference type="EMBL" id="MBB6251100.1"/>
    </source>
</evidence>
<name>A0A7X0ECG8_9PROT</name>
<keyword evidence="1" id="KW-1133">Transmembrane helix</keyword>
<organism evidence="2 3">
    <name type="scientific">Nitrospirillum iridis</name>
    <dbReference type="NCBI Taxonomy" id="765888"/>
    <lineage>
        <taxon>Bacteria</taxon>
        <taxon>Pseudomonadati</taxon>
        <taxon>Pseudomonadota</taxon>
        <taxon>Alphaproteobacteria</taxon>
        <taxon>Rhodospirillales</taxon>
        <taxon>Azospirillaceae</taxon>
        <taxon>Nitrospirillum</taxon>
    </lineage>
</organism>
<dbReference type="InterPro" id="IPR032820">
    <property type="entry name" value="ATPase_put"/>
</dbReference>